<evidence type="ECO:0000313" key="2">
    <source>
        <dbReference type="Proteomes" id="UP000470404"/>
    </source>
</evidence>
<reference evidence="1 2" key="1">
    <citation type="submission" date="2020-01" db="EMBL/GenBank/DDBJ databases">
        <title>Insect and environment-associated Actinomycetes.</title>
        <authorList>
            <person name="Currrie C."/>
            <person name="Chevrette M."/>
            <person name="Carlson C."/>
            <person name="Stubbendieck R."/>
            <person name="Wendt-Pienkowski E."/>
        </authorList>
    </citation>
    <scope>NUCLEOTIDE SEQUENCE [LARGE SCALE GENOMIC DNA]</scope>
    <source>
        <strain evidence="1 2">SID8386</strain>
    </source>
</reference>
<evidence type="ECO:0000313" key="1">
    <source>
        <dbReference type="EMBL" id="NEC54538.1"/>
    </source>
</evidence>
<dbReference type="Proteomes" id="UP000470404">
    <property type="component" value="Unassembled WGS sequence"/>
</dbReference>
<accession>A0ABX0BNX3</accession>
<organism evidence="1 2">
    <name type="scientific">Amycolatopsis rubida</name>
    <dbReference type="NCBI Taxonomy" id="112413"/>
    <lineage>
        <taxon>Bacteria</taxon>
        <taxon>Bacillati</taxon>
        <taxon>Actinomycetota</taxon>
        <taxon>Actinomycetes</taxon>
        <taxon>Pseudonocardiales</taxon>
        <taxon>Pseudonocardiaceae</taxon>
        <taxon>Amycolatopsis</taxon>
    </lineage>
</organism>
<dbReference type="EMBL" id="JAAGNC010000021">
    <property type="protein sequence ID" value="NEC54538.1"/>
    <property type="molecule type" value="Genomic_DNA"/>
</dbReference>
<proteinExistence type="predicted"/>
<gene>
    <name evidence="1" type="ORF">G3I59_02670</name>
</gene>
<name>A0ABX0BNX3_9PSEU</name>
<protein>
    <submittedName>
        <fullName evidence="1">Uncharacterized protein</fullName>
    </submittedName>
</protein>
<keyword evidence="2" id="KW-1185">Reference proteome</keyword>
<comment type="caution">
    <text evidence="1">The sequence shown here is derived from an EMBL/GenBank/DDBJ whole genome shotgun (WGS) entry which is preliminary data.</text>
</comment>
<sequence length="61" mass="6437">MTLAEVTDSALKEQVMRAYPEEVPRGAPMFAQAGIVSGPDPDAFASAADRVAVFEILARTA</sequence>
<dbReference type="RefSeq" id="WP_095213414.1">
    <property type="nucleotide sequence ID" value="NZ_JAAGNC010000021.1"/>
</dbReference>